<dbReference type="PANTHER" id="PTHR44591">
    <property type="entry name" value="STRESS RESPONSE REGULATOR PROTEIN 1"/>
    <property type="match status" value="1"/>
</dbReference>
<dbReference type="SUPFAM" id="SSF52172">
    <property type="entry name" value="CheY-like"/>
    <property type="match status" value="1"/>
</dbReference>
<dbReference type="Gene3D" id="3.40.50.2300">
    <property type="match status" value="1"/>
</dbReference>
<dbReference type="InterPro" id="IPR050595">
    <property type="entry name" value="Bact_response_regulator"/>
</dbReference>
<comment type="caution">
    <text evidence="4">The sequence shown here is derived from an EMBL/GenBank/DDBJ whole genome shotgun (WGS) entry which is preliminary data.</text>
</comment>
<dbReference type="InterPro" id="IPR011006">
    <property type="entry name" value="CheY-like_superfamily"/>
</dbReference>
<evidence type="ECO:0000256" key="1">
    <source>
        <dbReference type="ARBA" id="ARBA00022553"/>
    </source>
</evidence>
<dbReference type="InterPro" id="IPR001789">
    <property type="entry name" value="Sig_transdc_resp-reg_receiver"/>
</dbReference>
<feature type="modified residue" description="4-aspartylphosphate" evidence="2">
    <location>
        <position position="54"/>
    </location>
</feature>
<dbReference type="GO" id="GO:0000160">
    <property type="term" value="P:phosphorelay signal transduction system"/>
    <property type="evidence" value="ECO:0007669"/>
    <property type="project" value="InterPro"/>
</dbReference>
<evidence type="ECO:0000313" key="4">
    <source>
        <dbReference type="EMBL" id="HGG02084.1"/>
    </source>
</evidence>
<gene>
    <name evidence="4" type="ORF">ENR15_15925</name>
</gene>
<reference evidence="4" key="1">
    <citation type="journal article" date="2020" name="mSystems">
        <title>Genome- and Community-Level Interaction Insights into Carbon Utilization and Element Cycling Functions of Hydrothermarchaeota in Hydrothermal Sediment.</title>
        <authorList>
            <person name="Zhou Z."/>
            <person name="Liu Y."/>
            <person name="Xu W."/>
            <person name="Pan J."/>
            <person name="Luo Z.H."/>
            <person name="Li M."/>
        </authorList>
    </citation>
    <scope>NUCLEOTIDE SEQUENCE [LARGE SCALE GENOMIC DNA]</scope>
    <source>
        <strain evidence="4">SpSt-374</strain>
    </source>
</reference>
<feature type="domain" description="Response regulatory" evidence="3">
    <location>
        <begin position="4"/>
        <end position="121"/>
    </location>
</feature>
<keyword evidence="1 2" id="KW-0597">Phosphoprotein</keyword>
<dbReference type="SMART" id="SM00448">
    <property type="entry name" value="REC"/>
    <property type="match status" value="1"/>
</dbReference>
<dbReference type="Pfam" id="PF00072">
    <property type="entry name" value="Response_reg"/>
    <property type="match status" value="1"/>
</dbReference>
<organism evidence="4">
    <name type="scientific">Planktothricoides sp. SpSt-374</name>
    <dbReference type="NCBI Taxonomy" id="2282167"/>
    <lineage>
        <taxon>Bacteria</taxon>
        <taxon>Bacillati</taxon>
        <taxon>Cyanobacteriota</taxon>
        <taxon>Cyanophyceae</taxon>
        <taxon>Oscillatoriophycideae</taxon>
        <taxon>Oscillatoriales</taxon>
        <taxon>Oscillatoriaceae</taxon>
        <taxon>Planktothricoides</taxon>
    </lineage>
</organism>
<evidence type="ECO:0000256" key="2">
    <source>
        <dbReference type="PROSITE-ProRule" id="PRU00169"/>
    </source>
</evidence>
<protein>
    <submittedName>
        <fullName evidence="4">Response regulator</fullName>
    </submittedName>
</protein>
<evidence type="ECO:0000259" key="3">
    <source>
        <dbReference type="PROSITE" id="PS50110"/>
    </source>
</evidence>
<proteinExistence type="predicted"/>
<dbReference type="PROSITE" id="PS50110">
    <property type="entry name" value="RESPONSE_REGULATORY"/>
    <property type="match status" value="1"/>
</dbReference>
<dbReference type="AlphaFoldDB" id="A0A7C3ZNF3"/>
<accession>A0A7C3ZNF3</accession>
<sequence length="124" mass="13390">MNKRILIIDDDDYIRELTQVSLELGAGWEVVGAGSGKEGIAKAAAEQPDAILLDVMMPNMDGLDTLQALRCDAKMQNIPVIFFTAIDSDKRDKLAQTLGVAAVFDKPFNPITLASEVAAVLGWN</sequence>
<dbReference type="PANTHER" id="PTHR44591:SF22">
    <property type="entry name" value="CHEY SUBFAMILY"/>
    <property type="match status" value="1"/>
</dbReference>
<name>A0A7C3ZNF3_9CYAN</name>
<dbReference type="EMBL" id="DSPX01000163">
    <property type="protein sequence ID" value="HGG02084.1"/>
    <property type="molecule type" value="Genomic_DNA"/>
</dbReference>